<keyword evidence="2" id="KW-0408">Iron</keyword>
<evidence type="ECO:0000313" key="4">
    <source>
        <dbReference type="Proteomes" id="UP000031523"/>
    </source>
</evidence>
<dbReference type="AlphaFoldDB" id="A0A0B5F3L4"/>
<keyword evidence="4" id="KW-1185">Reference proteome</keyword>
<reference evidence="3 4" key="1">
    <citation type="submission" date="2015-01" db="EMBL/GenBank/DDBJ databases">
        <title>Enhanced salinomycin production by adjusting the supply of polyketide extender units in Streptomyce albus DSM 41398.</title>
        <authorList>
            <person name="Lu C."/>
        </authorList>
    </citation>
    <scope>NUCLEOTIDE SEQUENCE [LARGE SCALE GENOMIC DNA]</scope>
    <source>
        <strain evidence="4">ATCC 21838 / DSM 41398 / FERM P-419 / JCM 4703 / NBRC 107858</strain>
    </source>
</reference>
<dbReference type="SUPFAM" id="SSF48264">
    <property type="entry name" value="Cytochrome P450"/>
    <property type="match status" value="1"/>
</dbReference>
<dbReference type="Pfam" id="PF00067">
    <property type="entry name" value="p450"/>
    <property type="match status" value="1"/>
</dbReference>
<dbReference type="PROSITE" id="PS00086">
    <property type="entry name" value="CYTOCHROME_P450"/>
    <property type="match status" value="1"/>
</dbReference>
<dbReference type="EMBL" id="CP010519">
    <property type="protein sequence ID" value="AJE84867.1"/>
    <property type="molecule type" value="Genomic_DNA"/>
</dbReference>
<dbReference type="Proteomes" id="UP000031523">
    <property type="component" value="Chromosome"/>
</dbReference>
<protein>
    <submittedName>
        <fullName evidence="3">Cytochrome P450</fullName>
    </submittedName>
</protein>
<keyword evidence="2" id="KW-0479">Metal-binding</keyword>
<keyword evidence="2" id="KW-0503">Monooxygenase</keyword>
<comment type="similarity">
    <text evidence="1 2">Belongs to the cytochrome P450 family.</text>
</comment>
<name>A0A0B5F3L4_STRA4</name>
<dbReference type="GO" id="GO:0016705">
    <property type="term" value="F:oxidoreductase activity, acting on paired donors, with incorporation or reduction of molecular oxygen"/>
    <property type="evidence" value="ECO:0007669"/>
    <property type="project" value="InterPro"/>
</dbReference>
<proteinExistence type="inferred from homology"/>
<sequence length="416" mass="46559">MTSPAGDIAVDRRAVVPLLGRLRAPEGLAEPFPVWNEIRSLGEAVPTPWGGWLLTGFDVCNQVLRGRDWLVPDFAWQARQPDTERWQAPATQEMSRTLSRLNPPMHTHQRRGIGNLFDRAALTALGPMVAGHTTHLLDELAERFARGPADFVRPVGEMLPIATIGDWLGIPPEDHRYLVELTHDQAHAQELLPNKSQLALSEEATRQLRAYFTGLIAERRKAPGADVLSSWIRTWDELEPDRESADEILYTLTMFVTVAALETTTTLLSTVVWRLLQDPARWDWLRRNPEHIDSALDEALRYDPPIQLNTRIAAVDTELAGIPLAKDTMVHVMYGAANHDPRANENPGDFDILRGGNHLTFGGGIHYCLGAQLARLEARTLLGQLLERFPTLHTPGAPHYASRMVFRRIISLELAV</sequence>
<dbReference type="GO" id="GO:0020037">
    <property type="term" value="F:heme binding"/>
    <property type="evidence" value="ECO:0007669"/>
    <property type="project" value="InterPro"/>
</dbReference>
<dbReference type="InterPro" id="IPR002397">
    <property type="entry name" value="Cyt_P450_B"/>
</dbReference>
<keyword evidence="2" id="KW-0560">Oxidoreductase</keyword>
<accession>A0A0B5F3L4</accession>
<keyword evidence="2" id="KW-0349">Heme</keyword>
<evidence type="ECO:0000313" key="3">
    <source>
        <dbReference type="EMBL" id="AJE84867.1"/>
    </source>
</evidence>
<dbReference type="InterPro" id="IPR017972">
    <property type="entry name" value="Cyt_P450_CS"/>
</dbReference>
<dbReference type="KEGG" id="sals:SLNWT_4491"/>
<dbReference type="PRINTS" id="PR00359">
    <property type="entry name" value="BP450"/>
</dbReference>
<dbReference type="GO" id="GO:0004497">
    <property type="term" value="F:monooxygenase activity"/>
    <property type="evidence" value="ECO:0007669"/>
    <property type="project" value="UniProtKB-KW"/>
</dbReference>
<dbReference type="PANTHER" id="PTHR46696:SF1">
    <property type="entry name" value="CYTOCHROME P450 YJIB-RELATED"/>
    <property type="match status" value="1"/>
</dbReference>
<evidence type="ECO:0000256" key="1">
    <source>
        <dbReference type="ARBA" id="ARBA00010617"/>
    </source>
</evidence>
<evidence type="ECO:0000256" key="2">
    <source>
        <dbReference type="RuleBase" id="RU000461"/>
    </source>
</evidence>
<organism evidence="3 4">
    <name type="scientific">Streptomyces albus (strain ATCC 21838 / DSM 41398 / FERM P-419 / JCM 4703 / NBRC 107858)</name>
    <dbReference type="NCBI Taxonomy" id="1081613"/>
    <lineage>
        <taxon>Bacteria</taxon>
        <taxon>Bacillati</taxon>
        <taxon>Actinomycetota</taxon>
        <taxon>Actinomycetes</taxon>
        <taxon>Kitasatosporales</taxon>
        <taxon>Streptomycetaceae</taxon>
        <taxon>Streptomyces</taxon>
    </lineage>
</organism>
<dbReference type="PRINTS" id="PR00385">
    <property type="entry name" value="P450"/>
</dbReference>
<dbReference type="Gene3D" id="1.10.630.10">
    <property type="entry name" value="Cytochrome P450"/>
    <property type="match status" value="1"/>
</dbReference>
<dbReference type="InterPro" id="IPR001128">
    <property type="entry name" value="Cyt_P450"/>
</dbReference>
<dbReference type="PANTHER" id="PTHR46696">
    <property type="entry name" value="P450, PUTATIVE (EUROFUNG)-RELATED"/>
    <property type="match status" value="1"/>
</dbReference>
<dbReference type="GO" id="GO:0005506">
    <property type="term" value="F:iron ion binding"/>
    <property type="evidence" value="ECO:0007669"/>
    <property type="project" value="InterPro"/>
</dbReference>
<gene>
    <name evidence="3" type="ORF">SLNWT_4491</name>
</gene>
<dbReference type="InterPro" id="IPR036396">
    <property type="entry name" value="Cyt_P450_sf"/>
</dbReference>